<dbReference type="InterPro" id="IPR014758">
    <property type="entry name" value="Met-tRNA_synth"/>
</dbReference>
<dbReference type="InterPro" id="IPR033911">
    <property type="entry name" value="MetRS_core"/>
</dbReference>
<evidence type="ECO:0000256" key="3">
    <source>
        <dbReference type="ARBA" id="ARBA00012838"/>
    </source>
</evidence>
<evidence type="ECO:0000256" key="1">
    <source>
        <dbReference type="ARBA" id="ARBA00004496"/>
    </source>
</evidence>
<dbReference type="GO" id="GO:0017101">
    <property type="term" value="C:aminoacyl-tRNA synthetase multienzyme complex"/>
    <property type="evidence" value="ECO:0007669"/>
    <property type="project" value="TreeGrafter"/>
</dbReference>
<protein>
    <recommendedName>
        <fullName evidence="3">methionine--tRNA ligase</fullName>
        <ecNumber evidence="3">6.1.1.10</ecNumber>
    </recommendedName>
    <alternativeName>
        <fullName evidence="10">Methionyl-tRNA synthetase</fullName>
    </alternativeName>
</protein>
<evidence type="ECO:0000256" key="12">
    <source>
        <dbReference type="RuleBase" id="RU363039"/>
    </source>
</evidence>
<dbReference type="OrthoDB" id="5844513at2759"/>
<keyword evidence="17" id="KW-1185">Reference proteome</keyword>
<dbReference type="VEuPathDB" id="FungiDB:F503_02097"/>
<dbReference type="GO" id="GO:0017102">
    <property type="term" value="C:methionyl glutamyl tRNA synthetase complex"/>
    <property type="evidence" value="ECO:0007669"/>
    <property type="project" value="EnsemblFungi"/>
</dbReference>
<dbReference type="InterPro" id="IPR041872">
    <property type="entry name" value="Anticodon_Met"/>
</dbReference>
<dbReference type="PANTHER" id="PTHR45765:SF1">
    <property type="entry name" value="METHIONINE--TRNA LIGASE, CYTOPLASMIC"/>
    <property type="match status" value="1"/>
</dbReference>
<name>S3CGE8_OPHP1</name>
<comment type="subcellular location">
    <subcellularLocation>
        <location evidence="1">Cytoplasm</location>
    </subcellularLocation>
</comment>
<dbReference type="STRING" id="1262450.S3CGE8"/>
<dbReference type="Gene3D" id="3.40.50.620">
    <property type="entry name" value="HUPs"/>
    <property type="match status" value="1"/>
</dbReference>
<accession>S3CGE8</accession>
<evidence type="ECO:0000313" key="17">
    <source>
        <dbReference type="Proteomes" id="UP000016923"/>
    </source>
</evidence>
<keyword evidence="6 12" id="KW-0547">Nucleotide-binding</keyword>
<evidence type="ECO:0000256" key="9">
    <source>
        <dbReference type="ARBA" id="ARBA00023146"/>
    </source>
</evidence>
<dbReference type="Gene3D" id="1.10.730.10">
    <property type="entry name" value="Isoleucyl-tRNA Synthetase, Domain 1"/>
    <property type="match status" value="1"/>
</dbReference>
<feature type="compositionally biased region" description="Low complexity" evidence="13">
    <location>
        <begin position="615"/>
        <end position="630"/>
    </location>
</feature>
<dbReference type="GO" id="GO:0005524">
    <property type="term" value="F:ATP binding"/>
    <property type="evidence" value="ECO:0007669"/>
    <property type="project" value="UniProtKB-KW"/>
</dbReference>
<dbReference type="Gene3D" id="2.20.28.20">
    <property type="entry name" value="Methionyl-tRNA synthetase, Zn-domain"/>
    <property type="match status" value="1"/>
</dbReference>
<dbReference type="InterPro" id="IPR009080">
    <property type="entry name" value="tRNAsynth_Ia_anticodon-bd"/>
</dbReference>
<dbReference type="FunFam" id="2.20.28.20:FF:000001">
    <property type="entry name" value="Methionine--tRNA ligase"/>
    <property type="match status" value="1"/>
</dbReference>
<sequence length="649" mass="72195">MTEEATIRPVKGKKNILITSALPYVNNVPHLGNIIGSTLSADCFSRYSKQRGNPTLYICGTDEYGTATETKALEEGVSPRALCDKFHKLHKQIYDDFQIKFDYFGRTSTDTHTKIVQEIFLQLWENNFLEERVTTQPFCENHNAFLADRFVEGTCPRCNYDDARGDQCDQCGNLLDPFELINPRCKVCKDVKVPPVPRDTKHVFLLLDKLQPKIEAWFSKASTEGKWSPNSIAITKSWLNKGLEGRSITRDLSWGVPVPLPGYEGKVIYVWFDACIGYPSITACYTEHWREWWKTDDVKLYQFMGKDNTPFHAVIFPACELGTGENWNTVHNISTTEYLNYENTKFSKSRSIGVFGDQAKDTGIPTSVFRYYLLSSRPETSDTQFEWSSFVLANNSILLANIGNFVNRIVKFVNAKFDGVVPEYSLEFKDTLKDGDAEAKPFDFAAWVGDVQKLLDEYIAEMDSVHLRSGLEKATAISSAGNTLLQGRLDNASLEKEPERTKTVIGYALSLCALLASTLSPFVPSTSDSIVAQLNLADGLPLIPDTFDAAAIKPGHKIGKAAYLFSRIDDKKVAEWKDKFGGTSEAKLAEIEAKNKKLADKEKKKAKKAAAKAALEAAAPAEGSAPADAATVATGETKVLPVREKPVEK</sequence>
<evidence type="ECO:0000259" key="15">
    <source>
        <dbReference type="Pfam" id="PF19303"/>
    </source>
</evidence>
<dbReference type="PRINTS" id="PR01041">
    <property type="entry name" value="TRNASYNTHMET"/>
</dbReference>
<evidence type="ECO:0000256" key="7">
    <source>
        <dbReference type="ARBA" id="ARBA00022840"/>
    </source>
</evidence>
<feature type="domain" description="Methionyl-tRNA synthetase anticodon-binding" evidence="15">
    <location>
        <begin position="446"/>
        <end position="584"/>
    </location>
</feature>
<dbReference type="Pfam" id="PF19303">
    <property type="entry name" value="Anticodon_3"/>
    <property type="match status" value="1"/>
</dbReference>
<dbReference type="CDD" id="cd07957">
    <property type="entry name" value="Anticodon_Ia_Met"/>
    <property type="match status" value="1"/>
</dbReference>
<dbReference type="NCBIfam" id="TIGR00398">
    <property type="entry name" value="metG"/>
    <property type="match status" value="1"/>
</dbReference>
<evidence type="ECO:0000259" key="14">
    <source>
        <dbReference type="Pfam" id="PF09334"/>
    </source>
</evidence>
<evidence type="ECO:0000256" key="2">
    <source>
        <dbReference type="ARBA" id="ARBA00005594"/>
    </source>
</evidence>
<organism evidence="16 17">
    <name type="scientific">Ophiostoma piceae (strain UAMH 11346)</name>
    <name type="common">Sap stain fungus</name>
    <dbReference type="NCBI Taxonomy" id="1262450"/>
    <lineage>
        <taxon>Eukaryota</taxon>
        <taxon>Fungi</taxon>
        <taxon>Dikarya</taxon>
        <taxon>Ascomycota</taxon>
        <taxon>Pezizomycotina</taxon>
        <taxon>Sordariomycetes</taxon>
        <taxon>Sordariomycetidae</taxon>
        <taxon>Ophiostomatales</taxon>
        <taxon>Ophiostomataceae</taxon>
        <taxon>Ophiostoma</taxon>
    </lineage>
</organism>
<feature type="domain" description="Methionyl/Leucyl tRNA synthetase" evidence="14">
    <location>
        <begin position="16"/>
        <end position="409"/>
    </location>
</feature>
<dbReference type="GO" id="GO:0005829">
    <property type="term" value="C:cytosol"/>
    <property type="evidence" value="ECO:0007669"/>
    <property type="project" value="TreeGrafter"/>
</dbReference>
<evidence type="ECO:0000313" key="16">
    <source>
        <dbReference type="EMBL" id="EPE05358.1"/>
    </source>
</evidence>
<comment type="catalytic activity">
    <reaction evidence="11">
        <text>tRNA(Met) + L-methionine + ATP = L-methionyl-tRNA(Met) + AMP + diphosphate</text>
        <dbReference type="Rhea" id="RHEA:13481"/>
        <dbReference type="Rhea" id="RHEA-COMP:9667"/>
        <dbReference type="Rhea" id="RHEA-COMP:9698"/>
        <dbReference type="ChEBI" id="CHEBI:30616"/>
        <dbReference type="ChEBI" id="CHEBI:33019"/>
        <dbReference type="ChEBI" id="CHEBI:57844"/>
        <dbReference type="ChEBI" id="CHEBI:78442"/>
        <dbReference type="ChEBI" id="CHEBI:78530"/>
        <dbReference type="ChEBI" id="CHEBI:456215"/>
        <dbReference type="EC" id="6.1.1.10"/>
    </reaction>
</comment>
<evidence type="ECO:0000256" key="6">
    <source>
        <dbReference type="ARBA" id="ARBA00022741"/>
    </source>
</evidence>
<keyword evidence="4" id="KW-0963">Cytoplasm</keyword>
<dbReference type="Proteomes" id="UP000016923">
    <property type="component" value="Unassembled WGS sequence"/>
</dbReference>
<dbReference type="PANTHER" id="PTHR45765">
    <property type="entry name" value="METHIONINE--TRNA LIGASE"/>
    <property type="match status" value="1"/>
</dbReference>
<evidence type="ECO:0000256" key="5">
    <source>
        <dbReference type="ARBA" id="ARBA00022598"/>
    </source>
</evidence>
<keyword evidence="5 12" id="KW-0436">Ligase</keyword>
<dbReference type="InterPro" id="IPR029038">
    <property type="entry name" value="MetRS_Zn"/>
</dbReference>
<dbReference type="SUPFAM" id="SSF52374">
    <property type="entry name" value="Nucleotidylyl transferase"/>
    <property type="match status" value="1"/>
</dbReference>
<dbReference type="EMBL" id="KE148156">
    <property type="protein sequence ID" value="EPE05358.1"/>
    <property type="molecule type" value="Genomic_DNA"/>
</dbReference>
<dbReference type="InterPro" id="IPR015413">
    <property type="entry name" value="Methionyl/Leucyl_tRNA_Synth"/>
</dbReference>
<dbReference type="GO" id="GO:1990825">
    <property type="term" value="F:sequence-specific mRNA binding"/>
    <property type="evidence" value="ECO:0007669"/>
    <property type="project" value="EnsemblFungi"/>
</dbReference>
<dbReference type="EC" id="6.1.1.10" evidence="3"/>
<evidence type="ECO:0000256" key="10">
    <source>
        <dbReference type="ARBA" id="ARBA00030904"/>
    </source>
</evidence>
<dbReference type="GO" id="GO:0004825">
    <property type="term" value="F:methionine-tRNA ligase activity"/>
    <property type="evidence" value="ECO:0007669"/>
    <property type="project" value="UniProtKB-EC"/>
</dbReference>
<dbReference type="SUPFAM" id="SSF47323">
    <property type="entry name" value="Anticodon-binding domain of a subclass of class I aminoacyl-tRNA synthetases"/>
    <property type="match status" value="1"/>
</dbReference>
<dbReference type="HOGENOM" id="CLU_009710_3_2_1"/>
<keyword evidence="7 12" id="KW-0067">ATP-binding</keyword>
<dbReference type="GO" id="GO:0006431">
    <property type="term" value="P:methionyl-tRNA aminoacylation"/>
    <property type="evidence" value="ECO:0007669"/>
    <property type="project" value="EnsemblFungi"/>
</dbReference>
<dbReference type="CDD" id="cd00814">
    <property type="entry name" value="MetRS_core"/>
    <property type="match status" value="1"/>
</dbReference>
<proteinExistence type="inferred from homology"/>
<gene>
    <name evidence="16" type="ORF">F503_02097</name>
</gene>
<comment type="similarity">
    <text evidence="2 12">Belongs to the class-I aminoacyl-tRNA synthetase family.</text>
</comment>
<dbReference type="SUPFAM" id="SSF57770">
    <property type="entry name" value="Methionyl-tRNA synthetase (MetRS), Zn-domain"/>
    <property type="match status" value="1"/>
</dbReference>
<dbReference type="OMA" id="HLNTTEY"/>
<dbReference type="InterPro" id="IPR001412">
    <property type="entry name" value="aa-tRNA-synth_I_CS"/>
</dbReference>
<dbReference type="Pfam" id="PF09334">
    <property type="entry name" value="tRNA-synt_1g"/>
    <property type="match status" value="1"/>
</dbReference>
<dbReference type="InterPro" id="IPR023458">
    <property type="entry name" value="Met-tRNA_ligase_1"/>
</dbReference>
<evidence type="ECO:0000256" key="11">
    <source>
        <dbReference type="ARBA" id="ARBA00047364"/>
    </source>
</evidence>
<evidence type="ECO:0000256" key="4">
    <source>
        <dbReference type="ARBA" id="ARBA00022490"/>
    </source>
</evidence>
<dbReference type="GO" id="GO:0010494">
    <property type="term" value="C:cytoplasmic stress granule"/>
    <property type="evidence" value="ECO:0007669"/>
    <property type="project" value="EnsemblFungi"/>
</dbReference>
<dbReference type="AlphaFoldDB" id="S3CGE8"/>
<dbReference type="eggNOG" id="KOG1247">
    <property type="taxonomic scope" value="Eukaryota"/>
</dbReference>
<keyword evidence="8 12" id="KW-0648">Protein biosynthesis</keyword>
<evidence type="ECO:0000256" key="13">
    <source>
        <dbReference type="SAM" id="MobiDB-lite"/>
    </source>
</evidence>
<dbReference type="InterPro" id="IPR014729">
    <property type="entry name" value="Rossmann-like_a/b/a_fold"/>
</dbReference>
<reference evidence="16 17" key="1">
    <citation type="journal article" date="2013" name="BMC Genomics">
        <title>The genome and transcriptome of the pine saprophyte Ophiostoma piceae, and a comparison with the bark beetle-associated pine pathogen Grosmannia clavigera.</title>
        <authorList>
            <person name="Haridas S."/>
            <person name="Wang Y."/>
            <person name="Lim L."/>
            <person name="Massoumi Alamouti S."/>
            <person name="Jackman S."/>
            <person name="Docking R."/>
            <person name="Robertson G."/>
            <person name="Birol I."/>
            <person name="Bohlmann J."/>
            <person name="Breuil C."/>
        </authorList>
    </citation>
    <scope>NUCLEOTIDE SEQUENCE [LARGE SCALE GENOMIC DNA]</scope>
    <source>
        <strain evidence="16 17">UAMH 11346</strain>
    </source>
</reference>
<evidence type="ECO:0000256" key="8">
    <source>
        <dbReference type="ARBA" id="ARBA00022917"/>
    </source>
</evidence>
<feature type="region of interest" description="Disordered" evidence="13">
    <location>
        <begin position="615"/>
        <end position="649"/>
    </location>
</feature>
<dbReference type="PROSITE" id="PS00178">
    <property type="entry name" value="AA_TRNA_LIGASE_I"/>
    <property type="match status" value="1"/>
</dbReference>
<keyword evidence="9 12" id="KW-0030">Aminoacyl-tRNA synthetase</keyword>